<evidence type="ECO:0000259" key="11">
    <source>
        <dbReference type="Pfam" id="PF13877"/>
    </source>
</evidence>
<keyword evidence="14" id="KW-1185">Reference proteome</keyword>
<dbReference type="GO" id="GO:0031514">
    <property type="term" value="C:motile cilium"/>
    <property type="evidence" value="ECO:0007669"/>
    <property type="project" value="UniProtKB-SubCell"/>
</dbReference>
<evidence type="ECO:0000256" key="1">
    <source>
        <dbReference type="ARBA" id="ARBA00004048"/>
    </source>
</evidence>
<dbReference type="GO" id="GO:0003351">
    <property type="term" value="P:epithelial cilium movement involved in extracellular fluid movement"/>
    <property type="evidence" value="ECO:0007669"/>
    <property type="project" value="TreeGrafter"/>
</dbReference>
<dbReference type="AlphaFoldDB" id="A0A6G0U1V7"/>
<comment type="function">
    <text evidence="1">Dynein-attachment factor required for cilia motility.</text>
</comment>
<evidence type="ECO:0000256" key="2">
    <source>
        <dbReference type="ARBA" id="ARBA00004230"/>
    </source>
</evidence>
<comment type="caution">
    <text evidence="13">The sequence shown here is derived from an EMBL/GenBank/DDBJ whole genome shotgun (WGS) entry which is preliminary data.</text>
</comment>
<dbReference type="GO" id="GO:0036157">
    <property type="term" value="C:outer dynein arm"/>
    <property type="evidence" value="ECO:0007669"/>
    <property type="project" value="InterPro"/>
</dbReference>
<dbReference type="PANTHER" id="PTHR28572">
    <property type="entry name" value="COILED-COIL DOMAIN-CONTAINING PROTEIN 103"/>
    <property type="match status" value="1"/>
</dbReference>
<evidence type="ECO:0000256" key="10">
    <source>
        <dbReference type="ARBA" id="ARBA00049986"/>
    </source>
</evidence>
<accession>A0A6G0U1V7</accession>
<dbReference type="GO" id="GO:0036159">
    <property type="term" value="P:inner dynein arm assembly"/>
    <property type="evidence" value="ECO:0007669"/>
    <property type="project" value="TreeGrafter"/>
</dbReference>
<dbReference type="PANTHER" id="PTHR28572:SF1">
    <property type="entry name" value="COILED-COIL DOMAIN-CONTAINING PROTEIN 103"/>
    <property type="match status" value="1"/>
</dbReference>
<evidence type="ECO:0000313" key="14">
    <source>
        <dbReference type="Proteomes" id="UP000475862"/>
    </source>
</evidence>
<proteinExistence type="inferred from homology"/>
<feature type="domain" description="RNA-polymerase II-associated protein 3-like C-terminal" evidence="11">
    <location>
        <begin position="135"/>
        <end position="222"/>
    </location>
</feature>
<keyword evidence="5" id="KW-0963">Cytoplasm</keyword>
<gene>
    <name evidence="13" type="ORF">AGLY_003009</name>
</gene>
<dbReference type="GO" id="GO:0007368">
    <property type="term" value="P:determination of left/right symmetry"/>
    <property type="evidence" value="ECO:0007669"/>
    <property type="project" value="TreeGrafter"/>
</dbReference>
<evidence type="ECO:0000313" key="13">
    <source>
        <dbReference type="EMBL" id="KAE9543098.1"/>
    </source>
</evidence>
<feature type="domain" description="Dynein attachment factor N-terminal" evidence="12">
    <location>
        <begin position="71"/>
        <end position="98"/>
    </location>
</feature>
<dbReference type="InterPro" id="IPR042422">
    <property type="entry name" value="CC103"/>
</dbReference>
<sequence>MGSSADFKSLEDELIDNVEKDVRYWQQNDAKLRAVKSVSTYQEFRLLVWGCGRGNPTLDKDFHSTHLTFYSDIVKAAHLRPLSKKEIECKSNPPVVWNNVVTTHNMQDSKQQSSDFIAADVDIKNNIPSACSPIAQEFILSFHRLSTAKHRYKYLSLHGAENVAATFHTEEIPPSILVELLETLLIFPSNSLPDIVAVTRLLDVITGTKRFELAIEFLSSTELDTLCNLFNKLEESLKSGQQDLAEQGVTEWSLSTLRRKYKV</sequence>
<dbReference type="Pfam" id="PF13877">
    <property type="entry name" value="RPAP3_C"/>
    <property type="match status" value="1"/>
</dbReference>
<evidence type="ECO:0000259" key="12">
    <source>
        <dbReference type="Pfam" id="PF15867"/>
    </source>
</evidence>
<evidence type="ECO:0000256" key="9">
    <source>
        <dbReference type="ARBA" id="ARBA00023273"/>
    </source>
</evidence>
<keyword evidence="6" id="KW-0970">Cilium biogenesis/degradation</keyword>
<dbReference type="OrthoDB" id="447931at2759"/>
<keyword evidence="9" id="KW-0966">Cell projection</keyword>
<comment type="subcellular location">
    <subcellularLocation>
        <location evidence="2">Cell projection</location>
        <location evidence="2">Cilium</location>
        <location evidence="2">Flagellum</location>
    </subcellularLocation>
    <subcellularLocation>
        <location evidence="3">Cytoplasm</location>
    </subcellularLocation>
</comment>
<protein>
    <recommendedName>
        <fullName evidence="15">RNA-polymerase II-associated protein 3-like C-terminal domain-containing protein</fullName>
    </recommendedName>
</protein>
<evidence type="ECO:0000256" key="7">
    <source>
        <dbReference type="ARBA" id="ARBA00022846"/>
    </source>
</evidence>
<evidence type="ECO:0000256" key="4">
    <source>
        <dbReference type="ARBA" id="ARBA00011738"/>
    </source>
</evidence>
<dbReference type="InterPro" id="IPR025986">
    <property type="entry name" value="RPAP3-like_C"/>
</dbReference>
<dbReference type="Pfam" id="PF15867">
    <property type="entry name" value="Dynein_attach_N"/>
    <property type="match status" value="2"/>
</dbReference>
<dbReference type="InterPro" id="IPR031733">
    <property type="entry name" value="Dynein_attach_N"/>
</dbReference>
<dbReference type="GO" id="GO:0005576">
    <property type="term" value="C:extracellular region"/>
    <property type="evidence" value="ECO:0007669"/>
    <property type="project" value="GOC"/>
</dbReference>
<dbReference type="Proteomes" id="UP000475862">
    <property type="component" value="Unassembled WGS sequence"/>
</dbReference>
<comment type="subunit">
    <text evidence="4">Homodimer.</text>
</comment>
<evidence type="ECO:0000256" key="5">
    <source>
        <dbReference type="ARBA" id="ARBA00022490"/>
    </source>
</evidence>
<keyword evidence="7" id="KW-0282">Flagellum</keyword>
<evidence type="ECO:0000256" key="8">
    <source>
        <dbReference type="ARBA" id="ARBA00023069"/>
    </source>
</evidence>
<dbReference type="EMBL" id="VYZN01000009">
    <property type="protein sequence ID" value="KAE9543098.1"/>
    <property type="molecule type" value="Genomic_DNA"/>
</dbReference>
<name>A0A6G0U1V7_APHGL</name>
<comment type="similarity">
    <text evidence="10">Belongs to the DNAAF19/PR46b family.</text>
</comment>
<organism evidence="13 14">
    <name type="scientific">Aphis glycines</name>
    <name type="common">Soybean aphid</name>
    <dbReference type="NCBI Taxonomy" id="307491"/>
    <lineage>
        <taxon>Eukaryota</taxon>
        <taxon>Metazoa</taxon>
        <taxon>Ecdysozoa</taxon>
        <taxon>Arthropoda</taxon>
        <taxon>Hexapoda</taxon>
        <taxon>Insecta</taxon>
        <taxon>Pterygota</taxon>
        <taxon>Neoptera</taxon>
        <taxon>Paraneoptera</taxon>
        <taxon>Hemiptera</taxon>
        <taxon>Sternorrhyncha</taxon>
        <taxon>Aphidomorpha</taxon>
        <taxon>Aphidoidea</taxon>
        <taxon>Aphididae</taxon>
        <taxon>Aphidini</taxon>
        <taxon>Aphis</taxon>
        <taxon>Aphis</taxon>
    </lineage>
</organism>
<keyword evidence="8" id="KW-0969">Cilium</keyword>
<evidence type="ECO:0000256" key="6">
    <source>
        <dbReference type="ARBA" id="ARBA00022794"/>
    </source>
</evidence>
<reference evidence="13 14" key="1">
    <citation type="submission" date="2019-08" db="EMBL/GenBank/DDBJ databases">
        <title>The genome of the soybean aphid Biotype 1, its phylome, world population structure and adaptation to the North American continent.</title>
        <authorList>
            <person name="Giordano R."/>
            <person name="Donthu R.K."/>
            <person name="Hernandez A.G."/>
            <person name="Wright C.L."/>
            <person name="Zimin A.V."/>
        </authorList>
    </citation>
    <scope>NUCLEOTIDE SEQUENCE [LARGE SCALE GENOMIC DNA]</scope>
    <source>
        <tissue evidence="13">Whole aphids</tissue>
    </source>
</reference>
<feature type="domain" description="Dynein attachment factor N-terminal" evidence="12">
    <location>
        <begin position="6"/>
        <end position="48"/>
    </location>
</feature>
<evidence type="ECO:0000256" key="3">
    <source>
        <dbReference type="ARBA" id="ARBA00004496"/>
    </source>
</evidence>
<evidence type="ECO:0008006" key="15">
    <source>
        <dbReference type="Google" id="ProtNLM"/>
    </source>
</evidence>